<reference evidence="2 3" key="1">
    <citation type="submission" date="2022-11" db="EMBL/GenBank/DDBJ databases">
        <title>Viruses from the air-sea interface of a natural surface slick.</title>
        <authorList>
            <person name="Rahlff J."/>
            <person name="Holmfeldt K."/>
        </authorList>
    </citation>
    <scope>NUCLEOTIDE SEQUENCE [LARGE SCALE GENOMIC DNA]</scope>
    <source>
        <strain evidence="2 3">SMS4</strain>
    </source>
</reference>
<name>A0ABT9I0P8_9GAMM</name>
<keyword evidence="1" id="KW-0732">Signal</keyword>
<organism evidence="2 3">
    <name type="scientific">Rheinheimera baltica</name>
    <dbReference type="NCBI Taxonomy" id="67576"/>
    <lineage>
        <taxon>Bacteria</taxon>
        <taxon>Pseudomonadati</taxon>
        <taxon>Pseudomonadota</taxon>
        <taxon>Gammaproteobacteria</taxon>
        <taxon>Chromatiales</taxon>
        <taxon>Chromatiaceae</taxon>
        <taxon>Rheinheimera</taxon>
    </lineage>
</organism>
<keyword evidence="3" id="KW-1185">Reference proteome</keyword>
<dbReference type="EMBL" id="JAPJDZ010000035">
    <property type="protein sequence ID" value="MDP5136973.1"/>
    <property type="molecule type" value="Genomic_DNA"/>
</dbReference>
<sequence length="356" mass="38369">MLLRLITYLALVQSAAALSCNLNSTEPVVANVSSVHDSTEPRQVLLSNNVQSAAPGTPGLLQMHSANNFALLAQLSQWPTPSEQVATINAEPFVIDTNHDGIADAVYVVDINGQLWFIPLNATSFGEPEWVADLSVTEAVFDQPLQMVQTLSPDHNGILRKVSMLLVIGKKADGDIILALKHSKGSAEPVMLSQLTDRTAITADEVRYGISESLWTQIQQGNGWFVNLQQRITAVPQVYAGVVYVTAANGSAVQADCSLADEAASQLYAMHLHHAGLIYAQRHWDISSETSGSLALISNSEGELELSLQAEGQVQPLLSELLAITDECADCVSTLSADQYPQRIRLATFQTEQGAH</sequence>
<evidence type="ECO:0000313" key="3">
    <source>
        <dbReference type="Proteomes" id="UP001231109"/>
    </source>
</evidence>
<feature type="signal peptide" evidence="1">
    <location>
        <begin position="1"/>
        <end position="19"/>
    </location>
</feature>
<dbReference type="Proteomes" id="UP001231109">
    <property type="component" value="Unassembled WGS sequence"/>
</dbReference>
<comment type="caution">
    <text evidence="2">The sequence shown here is derived from an EMBL/GenBank/DDBJ whole genome shotgun (WGS) entry which is preliminary data.</text>
</comment>
<proteinExistence type="predicted"/>
<evidence type="ECO:0000313" key="2">
    <source>
        <dbReference type="EMBL" id="MDP5136973.1"/>
    </source>
</evidence>
<evidence type="ECO:0008006" key="4">
    <source>
        <dbReference type="Google" id="ProtNLM"/>
    </source>
</evidence>
<accession>A0ABT9I0P8</accession>
<evidence type="ECO:0000256" key="1">
    <source>
        <dbReference type="SAM" id="SignalP"/>
    </source>
</evidence>
<feature type="chain" id="PRO_5045330265" description="VCBS repeat-containing protein" evidence="1">
    <location>
        <begin position="20"/>
        <end position="356"/>
    </location>
</feature>
<dbReference type="RefSeq" id="WP_305976445.1">
    <property type="nucleotide sequence ID" value="NZ_JAPJDZ010000035.1"/>
</dbReference>
<gene>
    <name evidence="2" type="ORF">ORJ04_13545</name>
</gene>
<protein>
    <recommendedName>
        <fullName evidence="4">VCBS repeat-containing protein</fullName>
    </recommendedName>
</protein>
<dbReference type="PROSITE" id="PS51257">
    <property type="entry name" value="PROKAR_LIPOPROTEIN"/>
    <property type="match status" value="1"/>
</dbReference>